<dbReference type="GeneTree" id="ENSGT00390000005870"/>
<dbReference type="Pfam" id="PF17824">
    <property type="entry name" value="DUF5586"/>
    <property type="match status" value="2"/>
</dbReference>
<feature type="region of interest" description="Disordered" evidence="2">
    <location>
        <begin position="71"/>
        <end position="99"/>
    </location>
</feature>
<feature type="compositionally biased region" description="Low complexity" evidence="2">
    <location>
        <begin position="605"/>
        <end position="614"/>
    </location>
</feature>
<feature type="compositionally biased region" description="Polar residues" evidence="2">
    <location>
        <begin position="533"/>
        <end position="550"/>
    </location>
</feature>
<reference evidence="3" key="2">
    <citation type="submission" date="2025-08" db="UniProtKB">
        <authorList>
            <consortium name="Ensembl"/>
        </authorList>
    </citation>
    <scope>IDENTIFICATION</scope>
</reference>
<evidence type="ECO:0000313" key="4">
    <source>
        <dbReference type="Proteomes" id="UP000694395"/>
    </source>
</evidence>
<feature type="compositionally biased region" description="Low complexity" evidence="2">
    <location>
        <begin position="622"/>
        <end position="631"/>
    </location>
</feature>
<feature type="compositionally biased region" description="Polar residues" evidence="2">
    <location>
        <begin position="498"/>
        <end position="514"/>
    </location>
</feature>
<feature type="compositionally biased region" description="Low complexity" evidence="2">
    <location>
        <begin position="551"/>
        <end position="568"/>
    </location>
</feature>
<feature type="compositionally biased region" description="Basic residues" evidence="2">
    <location>
        <begin position="589"/>
        <end position="604"/>
    </location>
</feature>
<dbReference type="CDD" id="cd22980">
    <property type="entry name" value="DD_VEST1"/>
    <property type="match status" value="1"/>
</dbReference>
<dbReference type="AlphaFoldDB" id="A0A8K9WMV5"/>
<dbReference type="SUPFAM" id="SSF47391">
    <property type="entry name" value="Dimerization-anchoring domain of cAMP-dependent PK regulatory subunit"/>
    <property type="match status" value="1"/>
</dbReference>
<evidence type="ECO:0000256" key="1">
    <source>
        <dbReference type="SAM" id="Coils"/>
    </source>
</evidence>
<proteinExistence type="predicted"/>
<dbReference type="PANTHER" id="PTHR32000:SF3">
    <property type="entry name" value="RIKEN CDNA A830018L16 GENE"/>
    <property type="match status" value="1"/>
</dbReference>
<feature type="coiled-coil region" evidence="1">
    <location>
        <begin position="441"/>
        <end position="468"/>
    </location>
</feature>
<dbReference type="Gene3D" id="1.20.890.10">
    <property type="entry name" value="cAMP-dependent protein kinase regulatory subunit, dimerization-anchoring domain"/>
    <property type="match status" value="1"/>
</dbReference>
<evidence type="ECO:0000256" key="2">
    <source>
        <dbReference type="SAM" id="MobiDB-lite"/>
    </source>
</evidence>
<protein>
    <submittedName>
        <fullName evidence="3">Chromosome 8 open reading frame 34</fullName>
    </submittedName>
</protein>
<name>A0A8K9WMV5_ONCMY</name>
<keyword evidence="1" id="KW-0175">Coiled coil</keyword>
<sequence>MASQQQSRIQSYLEKNKIGSLFEEMMASLISQTPDHPVPFLISHLQTKPGSPGKLHRTLAGSAALWAQSDAESKGGPDFRSYQKPWQIHPNKPKKSKSDLAVSNISLPSAESKSLPRSIEQPWWEWRESGDFNLILQESKTLGKALENLSRSIAVSDELDQNLGGYNSGLQPRVVGEWAGREEEDPDPLAAEMLQPPVPRTKTEAWGSADSSPAGSGKSKGLKQQQQHHKRLLAAMLSQESFDSAHSSAPSLTEEEMEDEDDVMELLEDLDDLRMEGVTGLAPSGSKFSQGRSSYCPEPQAKVTLNICSRCARLQGDSLSDASRPAEEHHGPPQHVPTHGPPYPLHLFPEHTAVNMPDGHGLPHRLQAVPVSCPGMDTALVRDQECESGSQMFVQRRQAVWEADVKVVRGGGGGGGGSSSRELLGQTGGLLLSDSLFSKELEDMGKHLAEVEKDLAKLAEQGKLAQRSPNSPHSSLLLTPLFHTSLPASLPSTLPLTGQPSRPQSPILTRSAKPSSIGYPLVSPKLSPLLTRKPTSLTMTGSHRTHSPSNSGSRITTPRTPSSRPMTPNSLLTSKSAMTAVTPGVGVHGGHRGHKEVTFRKSRSRPVTPTSQPTRPRPLLTPPGLSTTDSLGKASSLKAYLSEDEFYKQLQAIRQPWHIPIDTESDILEPLEQDKSGVRDANKRSVFSGLPLQNVAIDFPTNLALAILPKTVGSPSPWPT</sequence>
<feature type="region of interest" description="Disordered" evidence="2">
    <location>
        <begin position="179"/>
        <end position="230"/>
    </location>
</feature>
<dbReference type="Ensembl" id="ENSOMYT00000149491.1">
    <property type="protein sequence ID" value="ENSOMYP00000111302.1"/>
    <property type="gene ID" value="ENSOMYG00000057241.1"/>
</dbReference>
<feature type="region of interest" description="Disordered" evidence="2">
    <location>
        <begin position="492"/>
        <end position="571"/>
    </location>
</feature>
<dbReference type="PANTHER" id="PTHR32000">
    <property type="entry name" value="SIMILAR TO HYPOTHETICAL PROTEIN"/>
    <property type="match status" value="1"/>
</dbReference>
<dbReference type="InterPro" id="IPR040687">
    <property type="entry name" value="DUF5586"/>
</dbReference>
<evidence type="ECO:0000313" key="3">
    <source>
        <dbReference type="Ensembl" id="ENSOMYP00000111302.1"/>
    </source>
</evidence>
<reference evidence="3" key="1">
    <citation type="submission" date="2020-07" db="EMBL/GenBank/DDBJ databases">
        <title>A long reads based de novo assembly of the rainbow trout Arlee double haploid line genome.</title>
        <authorList>
            <person name="Gao G."/>
            <person name="Palti Y."/>
        </authorList>
    </citation>
    <scope>NUCLEOTIDE SEQUENCE [LARGE SCALE GENOMIC DNA]</scope>
</reference>
<feature type="compositionally biased region" description="Low complexity" evidence="2">
    <location>
        <begin position="214"/>
        <end position="225"/>
    </location>
</feature>
<accession>A0A8K9WMV5</accession>
<feature type="region of interest" description="Disordered" evidence="2">
    <location>
        <begin position="319"/>
        <end position="343"/>
    </location>
</feature>
<organism evidence="3 4">
    <name type="scientific">Oncorhynchus mykiss</name>
    <name type="common">Rainbow trout</name>
    <name type="synonym">Salmo gairdneri</name>
    <dbReference type="NCBI Taxonomy" id="8022"/>
    <lineage>
        <taxon>Eukaryota</taxon>
        <taxon>Metazoa</taxon>
        <taxon>Chordata</taxon>
        <taxon>Craniata</taxon>
        <taxon>Vertebrata</taxon>
        <taxon>Euteleostomi</taxon>
        <taxon>Actinopterygii</taxon>
        <taxon>Neopterygii</taxon>
        <taxon>Teleostei</taxon>
        <taxon>Protacanthopterygii</taxon>
        <taxon>Salmoniformes</taxon>
        <taxon>Salmonidae</taxon>
        <taxon>Salmoninae</taxon>
        <taxon>Oncorhynchus</taxon>
    </lineage>
</organism>
<feature type="region of interest" description="Disordered" evidence="2">
    <location>
        <begin position="583"/>
        <end position="631"/>
    </location>
</feature>
<dbReference type="Proteomes" id="UP000694395">
    <property type="component" value="Chromosome 11"/>
</dbReference>
<keyword evidence="4" id="KW-1185">Reference proteome</keyword>
<reference evidence="3" key="3">
    <citation type="submission" date="2025-09" db="UniProtKB">
        <authorList>
            <consortium name="Ensembl"/>
        </authorList>
    </citation>
    <scope>IDENTIFICATION</scope>
</reference>